<dbReference type="AlphaFoldDB" id="A0A9P3LI31"/>
<keyword evidence="2 4" id="KW-0863">Zinc-finger</keyword>
<dbReference type="Proteomes" id="UP000703269">
    <property type="component" value="Unassembled WGS sequence"/>
</dbReference>
<dbReference type="GO" id="GO:0008270">
    <property type="term" value="F:zinc ion binding"/>
    <property type="evidence" value="ECO:0007669"/>
    <property type="project" value="UniProtKB-KW"/>
</dbReference>
<organism evidence="6 7">
    <name type="scientific">Phanerochaete sordida</name>
    <dbReference type="NCBI Taxonomy" id="48140"/>
    <lineage>
        <taxon>Eukaryota</taxon>
        <taxon>Fungi</taxon>
        <taxon>Dikarya</taxon>
        <taxon>Basidiomycota</taxon>
        <taxon>Agaricomycotina</taxon>
        <taxon>Agaricomycetes</taxon>
        <taxon>Polyporales</taxon>
        <taxon>Phanerochaetaceae</taxon>
        <taxon>Phanerochaete</taxon>
    </lineage>
</organism>
<keyword evidence="3" id="KW-0862">Zinc</keyword>
<dbReference type="PROSITE" id="PS50865">
    <property type="entry name" value="ZF_MYND_2"/>
    <property type="match status" value="1"/>
</dbReference>
<dbReference type="SUPFAM" id="SSF144232">
    <property type="entry name" value="HIT/MYND zinc finger-like"/>
    <property type="match status" value="1"/>
</dbReference>
<reference evidence="6 7" key="1">
    <citation type="submission" date="2021-08" db="EMBL/GenBank/DDBJ databases">
        <title>Draft Genome Sequence of Phanerochaete sordida strain YK-624.</title>
        <authorList>
            <person name="Mori T."/>
            <person name="Dohra H."/>
            <person name="Suzuki T."/>
            <person name="Kawagishi H."/>
            <person name="Hirai H."/>
        </authorList>
    </citation>
    <scope>NUCLEOTIDE SEQUENCE [LARGE SCALE GENOMIC DNA]</scope>
    <source>
        <strain evidence="6 7">YK-624</strain>
    </source>
</reference>
<proteinExistence type="predicted"/>
<evidence type="ECO:0000259" key="5">
    <source>
        <dbReference type="PROSITE" id="PS50865"/>
    </source>
</evidence>
<evidence type="ECO:0000313" key="7">
    <source>
        <dbReference type="Proteomes" id="UP000703269"/>
    </source>
</evidence>
<evidence type="ECO:0000256" key="1">
    <source>
        <dbReference type="ARBA" id="ARBA00022723"/>
    </source>
</evidence>
<dbReference type="InterPro" id="IPR002893">
    <property type="entry name" value="Znf_MYND"/>
</dbReference>
<sequence>MVEMFFARCSNVLITEDLLDSELARHLEFMAQMMQHPVMRRRRGEDEDLGMALLCAAQRQVCSGDESNVWGILRYTFAHLVDMFKHDEATRQVARTSLMFSNYVILLVARSVVSAALEADASCLDDLEAVIFIYSHVFEKLGETDRPIDSDYRKSVHRVWHRAFDDLQALSPAEAPMRPTIIEWWLHFGTKSGVDVDAPYDPSAEITEGSDGAEGWSKDMGCGWRECLCFGERTYHSLRMCKRCRKVMYCSIKCQRRDWMEGGHKYVCRPDVPAEVADEGGIAKALQQMSLAEQPAKADHNER</sequence>
<dbReference type="EMBL" id="BPQB01000042">
    <property type="protein sequence ID" value="GJE94752.1"/>
    <property type="molecule type" value="Genomic_DNA"/>
</dbReference>
<dbReference type="Pfam" id="PF01753">
    <property type="entry name" value="zf-MYND"/>
    <property type="match status" value="1"/>
</dbReference>
<evidence type="ECO:0000313" key="6">
    <source>
        <dbReference type="EMBL" id="GJE94752.1"/>
    </source>
</evidence>
<gene>
    <name evidence="6" type="ORF">PsYK624_109240</name>
</gene>
<accession>A0A9P3LI31</accession>
<evidence type="ECO:0000256" key="4">
    <source>
        <dbReference type="PROSITE-ProRule" id="PRU00134"/>
    </source>
</evidence>
<keyword evidence="7" id="KW-1185">Reference proteome</keyword>
<dbReference type="Gene3D" id="6.10.140.2220">
    <property type="match status" value="1"/>
</dbReference>
<evidence type="ECO:0000256" key="2">
    <source>
        <dbReference type="ARBA" id="ARBA00022771"/>
    </source>
</evidence>
<evidence type="ECO:0000256" key="3">
    <source>
        <dbReference type="ARBA" id="ARBA00022833"/>
    </source>
</evidence>
<comment type="caution">
    <text evidence="6">The sequence shown here is derived from an EMBL/GenBank/DDBJ whole genome shotgun (WGS) entry which is preliminary data.</text>
</comment>
<keyword evidence="1" id="KW-0479">Metal-binding</keyword>
<dbReference type="OrthoDB" id="3043214at2759"/>
<feature type="domain" description="MYND-type" evidence="5">
    <location>
        <begin position="227"/>
        <end position="268"/>
    </location>
</feature>
<protein>
    <submittedName>
        <fullName evidence="6">Zinc finger MYND domain-containing protein</fullName>
    </submittedName>
</protein>
<name>A0A9P3LI31_9APHY</name>